<dbReference type="Pfam" id="PF05227">
    <property type="entry name" value="CHASE3"/>
    <property type="match status" value="1"/>
</dbReference>
<feature type="transmembrane region" description="Helical" evidence="11">
    <location>
        <begin position="210"/>
        <end position="230"/>
    </location>
</feature>
<dbReference type="InterPro" id="IPR003661">
    <property type="entry name" value="HisK_dim/P_dom"/>
</dbReference>
<dbReference type="CDD" id="cd00082">
    <property type="entry name" value="HisKA"/>
    <property type="match status" value="1"/>
</dbReference>
<evidence type="ECO:0000256" key="7">
    <source>
        <dbReference type="ARBA" id="ARBA00022777"/>
    </source>
</evidence>
<evidence type="ECO:0000256" key="11">
    <source>
        <dbReference type="SAM" id="Phobius"/>
    </source>
</evidence>
<evidence type="ECO:0000256" key="2">
    <source>
        <dbReference type="ARBA" id="ARBA00004236"/>
    </source>
</evidence>
<protein>
    <recommendedName>
        <fullName evidence="3">histidine kinase</fullName>
        <ecNumber evidence="3">2.7.13.3</ecNumber>
    </recommendedName>
</protein>
<dbReference type="EC" id="2.7.13.3" evidence="3"/>
<proteinExistence type="predicted"/>
<keyword evidence="9" id="KW-0902">Two-component regulatory system</keyword>
<dbReference type="PANTHER" id="PTHR43304:SF1">
    <property type="entry name" value="PAC DOMAIN-CONTAINING PROTEIN"/>
    <property type="match status" value="1"/>
</dbReference>
<dbReference type="GO" id="GO:0005886">
    <property type="term" value="C:plasma membrane"/>
    <property type="evidence" value="ECO:0007669"/>
    <property type="project" value="UniProtKB-SubCell"/>
</dbReference>
<evidence type="ECO:0000256" key="6">
    <source>
        <dbReference type="ARBA" id="ARBA00022692"/>
    </source>
</evidence>
<gene>
    <name evidence="14" type="ORF">GCM10010334_75800</name>
</gene>
<keyword evidence="4" id="KW-0597">Phosphoprotein</keyword>
<dbReference type="Gene3D" id="6.10.340.10">
    <property type="match status" value="1"/>
</dbReference>
<dbReference type="SUPFAM" id="SSF47384">
    <property type="entry name" value="Homodimeric domain of signal transducing histidine kinase"/>
    <property type="match status" value="1"/>
</dbReference>
<evidence type="ECO:0000259" key="12">
    <source>
        <dbReference type="PROSITE" id="PS50109"/>
    </source>
</evidence>
<dbReference type="PROSITE" id="PS50109">
    <property type="entry name" value="HIS_KIN"/>
    <property type="match status" value="1"/>
</dbReference>
<evidence type="ECO:0000313" key="15">
    <source>
        <dbReference type="Proteomes" id="UP000638353"/>
    </source>
</evidence>
<evidence type="ECO:0000259" key="13">
    <source>
        <dbReference type="PROSITE" id="PS50885"/>
    </source>
</evidence>
<keyword evidence="10" id="KW-0175">Coiled coil</keyword>
<evidence type="ECO:0000256" key="8">
    <source>
        <dbReference type="ARBA" id="ARBA00022989"/>
    </source>
</evidence>
<comment type="caution">
    <text evidence="14">The sequence shown here is derived from an EMBL/GenBank/DDBJ whole genome shotgun (WGS) entry which is preliminary data.</text>
</comment>
<evidence type="ECO:0000256" key="3">
    <source>
        <dbReference type="ARBA" id="ARBA00012438"/>
    </source>
</evidence>
<dbReference type="PRINTS" id="PR00344">
    <property type="entry name" value="BCTRLSENSOR"/>
</dbReference>
<dbReference type="Proteomes" id="UP000638353">
    <property type="component" value="Unassembled WGS sequence"/>
</dbReference>
<dbReference type="SMART" id="SM00304">
    <property type="entry name" value="HAMP"/>
    <property type="match status" value="1"/>
</dbReference>
<dbReference type="Gene3D" id="1.10.287.130">
    <property type="match status" value="1"/>
</dbReference>
<feature type="domain" description="HAMP" evidence="13">
    <location>
        <begin position="232"/>
        <end position="284"/>
    </location>
</feature>
<feature type="transmembrane region" description="Helical" evidence="11">
    <location>
        <begin position="33"/>
        <end position="56"/>
    </location>
</feature>
<feature type="coiled-coil region" evidence="10">
    <location>
        <begin position="283"/>
        <end position="327"/>
    </location>
</feature>
<comment type="catalytic activity">
    <reaction evidence="1">
        <text>ATP + protein L-histidine = ADP + protein N-phospho-L-histidine.</text>
        <dbReference type="EC" id="2.7.13.3"/>
    </reaction>
</comment>
<keyword evidence="5" id="KW-0808">Transferase</keyword>
<keyword evidence="6 11" id="KW-0812">Transmembrane</keyword>
<dbReference type="InterPro" id="IPR052162">
    <property type="entry name" value="Sensor_kinase/Photoreceptor"/>
</dbReference>
<evidence type="ECO:0000256" key="1">
    <source>
        <dbReference type="ARBA" id="ARBA00000085"/>
    </source>
</evidence>
<dbReference type="Gene3D" id="3.30.565.10">
    <property type="entry name" value="Histidine kinase-like ATPase, C-terminal domain"/>
    <property type="match status" value="1"/>
</dbReference>
<reference evidence="14" key="1">
    <citation type="journal article" date="2014" name="Int. J. Syst. Evol. Microbiol.">
        <title>Complete genome sequence of Corynebacterium casei LMG S-19264T (=DSM 44701T), isolated from a smear-ripened cheese.</title>
        <authorList>
            <consortium name="US DOE Joint Genome Institute (JGI-PGF)"/>
            <person name="Walter F."/>
            <person name="Albersmeier A."/>
            <person name="Kalinowski J."/>
            <person name="Ruckert C."/>
        </authorList>
    </citation>
    <scope>NUCLEOTIDE SEQUENCE</scope>
    <source>
        <strain evidence="14">JCM 4637</strain>
    </source>
</reference>
<name>A0A919CFD5_9ACTN</name>
<organism evidence="14 15">
    <name type="scientific">Streptomyces finlayi</name>
    <dbReference type="NCBI Taxonomy" id="67296"/>
    <lineage>
        <taxon>Bacteria</taxon>
        <taxon>Bacillati</taxon>
        <taxon>Actinomycetota</taxon>
        <taxon>Actinomycetes</taxon>
        <taxon>Kitasatosporales</taxon>
        <taxon>Streptomycetaceae</taxon>
        <taxon>Streptomyces</taxon>
    </lineage>
</organism>
<evidence type="ECO:0000256" key="9">
    <source>
        <dbReference type="ARBA" id="ARBA00023012"/>
    </source>
</evidence>
<dbReference type="EMBL" id="BMVC01000023">
    <property type="protein sequence ID" value="GHD15545.1"/>
    <property type="molecule type" value="Genomic_DNA"/>
</dbReference>
<dbReference type="InterPro" id="IPR036097">
    <property type="entry name" value="HisK_dim/P_sf"/>
</dbReference>
<dbReference type="InterPro" id="IPR007891">
    <property type="entry name" value="CHASE3"/>
</dbReference>
<keyword evidence="11" id="KW-0472">Membrane</keyword>
<dbReference type="InterPro" id="IPR004358">
    <property type="entry name" value="Sig_transdc_His_kin-like_C"/>
</dbReference>
<dbReference type="InterPro" id="IPR005467">
    <property type="entry name" value="His_kinase_dom"/>
</dbReference>
<dbReference type="Pfam" id="PF00672">
    <property type="entry name" value="HAMP"/>
    <property type="match status" value="1"/>
</dbReference>
<dbReference type="AlphaFoldDB" id="A0A919CFD5"/>
<comment type="subcellular location">
    <subcellularLocation>
        <location evidence="2">Cell membrane</location>
    </subcellularLocation>
</comment>
<dbReference type="InterPro" id="IPR036890">
    <property type="entry name" value="HATPase_C_sf"/>
</dbReference>
<dbReference type="PROSITE" id="PS50885">
    <property type="entry name" value="HAMP"/>
    <property type="match status" value="1"/>
</dbReference>
<evidence type="ECO:0000256" key="5">
    <source>
        <dbReference type="ARBA" id="ARBA00022679"/>
    </source>
</evidence>
<dbReference type="SUPFAM" id="SSF55874">
    <property type="entry name" value="ATPase domain of HSP90 chaperone/DNA topoisomerase II/histidine kinase"/>
    <property type="match status" value="1"/>
</dbReference>
<evidence type="ECO:0000256" key="4">
    <source>
        <dbReference type="ARBA" id="ARBA00022553"/>
    </source>
</evidence>
<dbReference type="InterPro" id="IPR003594">
    <property type="entry name" value="HATPase_dom"/>
</dbReference>
<evidence type="ECO:0000256" key="10">
    <source>
        <dbReference type="SAM" id="Coils"/>
    </source>
</evidence>
<sequence length="569" mass="61550">MAAAPGESPGGRPGGRVGCALRSRTGRLSVRGWIRLVLVTMAVLLAVCAGVGASLLGRTNDRNAELVDHLQPGRSASLLLQRSLLDQETGVRGYALSGNDSFLDPYSAGVRDEPRQLREVAALLGSGGHFGADLDAVREKAAEWRRTQAEPLIAAIRGGARAADVQQRVEASKKSFGELRGLLRVQEQHMDQARLAARAEIARLRTLRDVTFVVMLGVIATTGLLLALLLSRMVVRPLAALRAAADQVAGGDFDRRIAVPGPSDVRAVGGSVDRMRRRIAGELAEAMQRETQLARQAADLEAQARELEAQTRELEAQTLELSRSNAELEQFAYVASHDLQEPLRKVASFCQLLEKRYGEIVDDRGKQYIAFAVDGAKRMQTLINDLLTFSRVGRLDAAPVAVGMGDALDRALVNLAAAVEESGADLVVRSRLPVVTGDPTSFTMLWQNLVGNAIKFRHPRRQPVRVVVDCERVGREWEFTVRDNGIGVAEEFAEKVFVLFQRLHSREEYAGTGIGLALCRKIVEYYGGSIRLEGAAPGTLVRFRLPAAGESTATTASATTHSAQAGART</sequence>
<dbReference type="GO" id="GO:0000155">
    <property type="term" value="F:phosphorelay sensor kinase activity"/>
    <property type="evidence" value="ECO:0007669"/>
    <property type="project" value="InterPro"/>
</dbReference>
<keyword evidence="7 14" id="KW-0418">Kinase</keyword>
<accession>A0A919CFD5</accession>
<evidence type="ECO:0000313" key="14">
    <source>
        <dbReference type="EMBL" id="GHD15545.1"/>
    </source>
</evidence>
<dbReference type="InterPro" id="IPR003660">
    <property type="entry name" value="HAMP_dom"/>
</dbReference>
<dbReference type="SMART" id="SM00388">
    <property type="entry name" value="HisKA"/>
    <property type="match status" value="1"/>
</dbReference>
<dbReference type="Pfam" id="PF00512">
    <property type="entry name" value="HisKA"/>
    <property type="match status" value="1"/>
</dbReference>
<keyword evidence="8 11" id="KW-1133">Transmembrane helix</keyword>
<dbReference type="Pfam" id="PF02518">
    <property type="entry name" value="HATPase_c"/>
    <property type="match status" value="1"/>
</dbReference>
<dbReference type="SUPFAM" id="SSF158472">
    <property type="entry name" value="HAMP domain-like"/>
    <property type="match status" value="1"/>
</dbReference>
<reference evidence="14" key="2">
    <citation type="submission" date="2020-09" db="EMBL/GenBank/DDBJ databases">
        <authorList>
            <person name="Sun Q."/>
            <person name="Ohkuma M."/>
        </authorList>
    </citation>
    <scope>NUCLEOTIDE SEQUENCE</scope>
    <source>
        <strain evidence="14">JCM 4637</strain>
    </source>
</reference>
<feature type="domain" description="Histidine kinase" evidence="12">
    <location>
        <begin position="334"/>
        <end position="549"/>
    </location>
</feature>
<dbReference type="SMART" id="SM00387">
    <property type="entry name" value="HATPase_c"/>
    <property type="match status" value="1"/>
</dbReference>
<dbReference type="PANTHER" id="PTHR43304">
    <property type="entry name" value="PHYTOCHROME-LIKE PROTEIN CPH1"/>
    <property type="match status" value="1"/>
</dbReference>